<name>A0AAW6ECM5_9FIRM</name>
<evidence type="ECO:0000313" key="2">
    <source>
        <dbReference type="Proteomes" id="UP001213042"/>
    </source>
</evidence>
<proteinExistence type="predicted"/>
<protein>
    <submittedName>
        <fullName evidence="1">Uncharacterized protein</fullName>
    </submittedName>
</protein>
<organism evidence="1 2">
    <name type="scientific">Ruminococcus bicirculans</name>
    <name type="common">ex Wegman et al. 2014</name>
    <dbReference type="NCBI Taxonomy" id="1160721"/>
    <lineage>
        <taxon>Bacteria</taxon>
        <taxon>Bacillati</taxon>
        <taxon>Bacillota</taxon>
        <taxon>Clostridia</taxon>
        <taxon>Eubacteriales</taxon>
        <taxon>Oscillospiraceae</taxon>
        <taxon>Ruminococcus</taxon>
    </lineage>
</organism>
<gene>
    <name evidence="1" type="ORF">PNW00_10630</name>
</gene>
<evidence type="ECO:0000313" key="1">
    <source>
        <dbReference type="EMBL" id="MDB8750900.1"/>
    </source>
</evidence>
<accession>A0AAW6ECM5</accession>
<sequence length="48" mass="5447">MELLEVYYTSLVIGGVDAEGLTVTFKFTTLMIDDILEDVPMIDTNRYT</sequence>
<dbReference type="EMBL" id="JAQMLU010000019">
    <property type="protein sequence ID" value="MDB8750900.1"/>
    <property type="molecule type" value="Genomic_DNA"/>
</dbReference>
<dbReference type="Proteomes" id="UP001213042">
    <property type="component" value="Unassembled WGS sequence"/>
</dbReference>
<dbReference type="AlphaFoldDB" id="A0AAW6ECM5"/>
<comment type="caution">
    <text evidence="1">The sequence shown here is derived from an EMBL/GenBank/DDBJ whole genome shotgun (WGS) entry which is preliminary data.</text>
</comment>
<reference evidence="1" key="1">
    <citation type="submission" date="2023-01" db="EMBL/GenBank/DDBJ databases">
        <title>Human gut microbiome strain richness.</title>
        <authorList>
            <person name="Chen-Liaw A."/>
        </authorList>
    </citation>
    <scope>NUCLEOTIDE SEQUENCE</scope>
    <source>
        <strain evidence="1">D43st1_D9_D43t1_170807</strain>
    </source>
</reference>